<dbReference type="EMBL" id="JACHVB010000012">
    <property type="protein sequence ID" value="MBC2593054.1"/>
    <property type="molecule type" value="Genomic_DNA"/>
</dbReference>
<protein>
    <submittedName>
        <fullName evidence="1">Uncharacterized protein</fullName>
    </submittedName>
</protein>
<accession>A0A842HBW2</accession>
<evidence type="ECO:0000313" key="2">
    <source>
        <dbReference type="Proteomes" id="UP000546464"/>
    </source>
</evidence>
<comment type="caution">
    <text evidence="1">The sequence shown here is derived from an EMBL/GenBank/DDBJ whole genome shotgun (WGS) entry which is preliminary data.</text>
</comment>
<dbReference type="RefSeq" id="WP_185674053.1">
    <property type="nucleotide sequence ID" value="NZ_JACHVB010000012.1"/>
</dbReference>
<keyword evidence="2" id="KW-1185">Reference proteome</keyword>
<evidence type="ECO:0000313" key="1">
    <source>
        <dbReference type="EMBL" id="MBC2593054.1"/>
    </source>
</evidence>
<reference evidence="1 2" key="1">
    <citation type="submission" date="2020-07" db="EMBL/GenBank/DDBJ databases">
        <authorList>
            <person name="Feng X."/>
        </authorList>
    </citation>
    <scope>NUCLEOTIDE SEQUENCE [LARGE SCALE GENOMIC DNA]</scope>
    <source>
        <strain evidence="1 2">JCM31066</strain>
    </source>
</reference>
<name>A0A842HBW2_9BACT</name>
<sequence length="89" mass="10061">MIKRQHLREVILLQLEAAAPAFLPVDTLRTGIRHAGHEITDRILRRELAYLDDKKLIDSALPDLDPADKRYRLAAQGQDFLDANGLSES</sequence>
<organism evidence="1 2">
    <name type="scientific">Ruficoccus amylovorans</name>
    <dbReference type="NCBI Taxonomy" id="1804625"/>
    <lineage>
        <taxon>Bacteria</taxon>
        <taxon>Pseudomonadati</taxon>
        <taxon>Verrucomicrobiota</taxon>
        <taxon>Opitutia</taxon>
        <taxon>Puniceicoccales</taxon>
        <taxon>Cerasicoccaceae</taxon>
        <taxon>Ruficoccus</taxon>
    </lineage>
</organism>
<proteinExistence type="predicted"/>
<gene>
    <name evidence="1" type="ORF">H5P28_02155</name>
</gene>
<dbReference type="AlphaFoldDB" id="A0A842HBW2"/>
<dbReference type="Proteomes" id="UP000546464">
    <property type="component" value="Unassembled WGS sequence"/>
</dbReference>